<protein>
    <submittedName>
        <fullName evidence="3">Uncharacterized protein</fullName>
    </submittedName>
</protein>
<feature type="region of interest" description="Disordered" evidence="1">
    <location>
        <begin position="1"/>
        <end position="84"/>
    </location>
</feature>
<proteinExistence type="predicted"/>
<evidence type="ECO:0000313" key="3">
    <source>
        <dbReference type="EMBL" id="CED90556.1"/>
    </source>
</evidence>
<evidence type="ECO:0000256" key="2">
    <source>
        <dbReference type="SAM" id="Phobius"/>
    </source>
</evidence>
<keyword evidence="2" id="KW-0472">Membrane</keyword>
<organism evidence="3">
    <name type="scientific">Actinomyces succiniciruminis</name>
    <dbReference type="NCBI Taxonomy" id="1522002"/>
    <lineage>
        <taxon>Bacteria</taxon>
        <taxon>Bacillati</taxon>
        <taxon>Actinomycetota</taxon>
        <taxon>Actinomycetes</taxon>
        <taxon>Actinomycetales</taxon>
        <taxon>Actinomycetaceae</taxon>
        <taxon>Actinomyces</taxon>
    </lineage>
</organism>
<feature type="transmembrane region" description="Helical" evidence="2">
    <location>
        <begin position="90"/>
        <end position="113"/>
    </location>
</feature>
<evidence type="ECO:0000256" key="1">
    <source>
        <dbReference type="SAM" id="MobiDB-lite"/>
    </source>
</evidence>
<dbReference type="EMBL" id="LK995474">
    <property type="protein sequence ID" value="CED90556.1"/>
    <property type="molecule type" value="Genomic_DNA"/>
</dbReference>
<dbReference type="RefSeq" id="WP_210579058.1">
    <property type="nucleotide sequence ID" value="NZ_LK995474.1"/>
</dbReference>
<feature type="compositionally biased region" description="Basic and acidic residues" evidence="1">
    <location>
        <begin position="9"/>
        <end position="19"/>
    </location>
</feature>
<name>A0A1L7RGJ1_9ACTO</name>
<reference evidence="3" key="1">
    <citation type="submission" date="2014-07" db="EMBL/GenBank/DDBJ databases">
        <authorList>
            <person name="Zhang J.E."/>
            <person name="Yang H."/>
            <person name="Guo J."/>
            <person name="Deng Z."/>
            <person name="Luo H."/>
            <person name="Luo M."/>
            <person name="Zhao B."/>
        </authorList>
    </citation>
    <scope>NUCLEOTIDE SEQUENCE</scope>
    <source>
        <strain evidence="3">AM4</strain>
    </source>
</reference>
<keyword evidence="2" id="KW-1133">Transmembrane helix</keyword>
<gene>
    <name evidence="3" type="ORF">AAM4_0661</name>
</gene>
<accession>A0A1L7RGJ1</accession>
<dbReference type="AlphaFoldDB" id="A0A1L7RGJ1"/>
<keyword evidence="2" id="KW-0812">Transmembrane</keyword>
<sequence length="234" mass="23479">MAAYETDDGEPRYGKRLSPEELAAYLREQGMEPPTGTGSGGRPAAGQAPTSANDPHRRRPIEAGGPVPTRLGAGTSATGTGRPAHRWRTFGVGLVLMLVIAPLLLLTGALTALGGSLTRSATLGEDGVVYLESGTTAGLYGTSATAVTGCTVTDPDGAAVNLDAPEAGVPYATFTPARSGAYTVTCPAGTAGLVVGPPMNLDRVPLAAVLILGAGAVGFSGLIVTVIGLARARR</sequence>
<feature type="transmembrane region" description="Helical" evidence="2">
    <location>
        <begin position="206"/>
        <end position="230"/>
    </location>
</feature>